<accession>A0A7S8C9R1</accession>
<gene>
    <name evidence="1" type="ORF">G8O30_02860</name>
</gene>
<sequence length="431" mass="49556">MKALLSQDLSKPNCFHFTMTHALSKDSNTVQVLRIGTSIFFGEMKDENTFIFEQKQWKDVPTCLSHELHVSIRNNEIVVEPVLMILTDSRVGSANFTSYESFYLEMLEYGNSIGAVTYILPLTDYHLYKESKGFIHIGGEWKEEFVPLPTTVYNRVHNRKIDASQGMDLLRKDFQEKEIAFFNHQYVSKWEVHKVLSTEPSFRAYLPKTEYAQYECIYDFLHEKVSFFLKPAWGSLGKGIHYVEFNQNLSHWLITDGNKVQRYHSIQEACTYLDKLVAKSPHILQQKVSLVTYDDRPVDFRIHLIASTTSEFEVTSIIARVSAKNKIVSNLSQGGELGKSLNVLKSLFDSEKAKTIYSLMKELSIEMASLLSYELDGSYREFGIDMGVDVNGKPWLIECNIKPSKQQDIATGIRASTKAIWKSLFEREKLI</sequence>
<evidence type="ECO:0000313" key="2">
    <source>
        <dbReference type="Proteomes" id="UP000593626"/>
    </source>
</evidence>
<dbReference type="EMBL" id="CP049742">
    <property type="protein sequence ID" value="QPC45972.1"/>
    <property type="molecule type" value="Genomic_DNA"/>
</dbReference>
<dbReference type="Proteomes" id="UP000593626">
    <property type="component" value="Chromosome"/>
</dbReference>
<dbReference type="SUPFAM" id="SSF56059">
    <property type="entry name" value="Glutathione synthetase ATP-binding domain-like"/>
    <property type="match status" value="1"/>
</dbReference>
<evidence type="ECO:0000313" key="1">
    <source>
        <dbReference type="EMBL" id="QPC45972.1"/>
    </source>
</evidence>
<keyword evidence="2" id="KW-1185">Reference proteome</keyword>
<dbReference type="KEGG" id="mcui:G8O30_02860"/>
<organism evidence="1 2">
    <name type="scientific">Mangrovibacillus cuniculi</name>
    <dbReference type="NCBI Taxonomy" id="2593652"/>
    <lineage>
        <taxon>Bacteria</taxon>
        <taxon>Bacillati</taxon>
        <taxon>Bacillota</taxon>
        <taxon>Bacilli</taxon>
        <taxon>Bacillales</taxon>
        <taxon>Bacillaceae</taxon>
        <taxon>Mangrovibacillus</taxon>
    </lineage>
</organism>
<name>A0A7S8C9R1_9BACI</name>
<reference evidence="1 2" key="1">
    <citation type="submission" date="2019-07" db="EMBL/GenBank/DDBJ databases">
        <title>Genome sequence of 2 isolates from Red Sea Mangroves.</title>
        <authorList>
            <person name="Sefrji F."/>
            <person name="Michoud G."/>
            <person name="Merlino G."/>
            <person name="Daffonchio D."/>
        </authorList>
    </citation>
    <scope>NUCLEOTIDE SEQUENCE [LARGE SCALE GENOMIC DNA]</scope>
    <source>
        <strain evidence="1 2">R1DC41</strain>
    </source>
</reference>
<proteinExistence type="predicted"/>
<dbReference type="Gene3D" id="3.30.470.20">
    <property type="entry name" value="ATP-grasp fold, B domain"/>
    <property type="match status" value="1"/>
</dbReference>
<dbReference type="Pfam" id="PF14398">
    <property type="entry name" value="ATPgrasp_YheCD"/>
    <property type="match status" value="1"/>
</dbReference>
<dbReference type="RefSeq" id="WP_239673494.1">
    <property type="nucleotide sequence ID" value="NZ_CP049742.1"/>
</dbReference>
<protein>
    <submittedName>
        <fullName evidence="1">YheC/YheD family protein</fullName>
    </submittedName>
</protein>
<dbReference type="InterPro" id="IPR026838">
    <property type="entry name" value="YheC/D"/>
</dbReference>
<dbReference type="AlphaFoldDB" id="A0A7S8C9R1"/>